<dbReference type="RefSeq" id="WP_354313990.1">
    <property type="nucleotide sequence ID" value="NZ_JBEPME010000005.1"/>
</dbReference>
<gene>
    <name evidence="1" type="ORF">ABIC55_003478</name>
</gene>
<name>A0ABV2KBA3_SPOPS</name>
<accession>A0ABV2KBA3</accession>
<sequence>MGKTNVGRLEQIKRHWSSDIQEEWDCVDGTEITWLIGQAERVQELEGHCKSLTVEWRDGVLENKRLREEVEQLEGELKEWADLIEPTLDV</sequence>
<dbReference type="EMBL" id="JBEPME010000005">
    <property type="protein sequence ID" value="MET3658361.1"/>
    <property type="molecule type" value="Genomic_DNA"/>
</dbReference>
<keyword evidence="2" id="KW-1185">Reference proteome</keyword>
<organism evidence="1 2">
    <name type="scientific">Sporosarcina psychrophila</name>
    <name type="common">Bacillus psychrophilus</name>
    <dbReference type="NCBI Taxonomy" id="1476"/>
    <lineage>
        <taxon>Bacteria</taxon>
        <taxon>Bacillati</taxon>
        <taxon>Bacillota</taxon>
        <taxon>Bacilli</taxon>
        <taxon>Bacillales</taxon>
        <taxon>Caryophanaceae</taxon>
        <taxon>Sporosarcina</taxon>
    </lineage>
</organism>
<evidence type="ECO:0000313" key="2">
    <source>
        <dbReference type="Proteomes" id="UP001549104"/>
    </source>
</evidence>
<dbReference type="Proteomes" id="UP001549104">
    <property type="component" value="Unassembled WGS sequence"/>
</dbReference>
<comment type="caution">
    <text evidence="1">The sequence shown here is derived from an EMBL/GenBank/DDBJ whole genome shotgun (WGS) entry which is preliminary data.</text>
</comment>
<reference evidence="1 2" key="1">
    <citation type="submission" date="2024-06" db="EMBL/GenBank/DDBJ databases">
        <title>Sorghum-associated microbial communities from plants grown in Nebraska, USA.</title>
        <authorList>
            <person name="Schachtman D."/>
        </authorList>
    </citation>
    <scope>NUCLEOTIDE SEQUENCE [LARGE SCALE GENOMIC DNA]</scope>
    <source>
        <strain evidence="1 2">1288</strain>
    </source>
</reference>
<protein>
    <submittedName>
        <fullName evidence="1">Uncharacterized protein</fullName>
    </submittedName>
</protein>
<proteinExistence type="predicted"/>
<evidence type="ECO:0000313" key="1">
    <source>
        <dbReference type="EMBL" id="MET3658361.1"/>
    </source>
</evidence>